<evidence type="ECO:0000256" key="1">
    <source>
        <dbReference type="SAM" id="Phobius"/>
    </source>
</evidence>
<proteinExistence type="predicted"/>
<dbReference type="EMBL" id="DPBP01000002">
    <property type="protein sequence ID" value="HCE16298.1"/>
    <property type="molecule type" value="Genomic_DNA"/>
</dbReference>
<dbReference type="Gene3D" id="2.60.40.2880">
    <property type="entry name" value="MmpS1-5, C-terminal soluble domain"/>
    <property type="match status" value="1"/>
</dbReference>
<dbReference type="AlphaFoldDB" id="A0A3D1JEW6"/>
<evidence type="ECO:0000313" key="2">
    <source>
        <dbReference type="EMBL" id="HCE16298.1"/>
    </source>
</evidence>
<dbReference type="OrthoDB" id="166510at2"/>
<keyword evidence="1" id="KW-0812">Transmembrane</keyword>
<gene>
    <name evidence="2" type="ORF">DEQ80_00425</name>
</gene>
<accession>A0A3D1JEW6</accession>
<dbReference type="Proteomes" id="UP000264141">
    <property type="component" value="Unassembled WGS sequence"/>
</dbReference>
<name>A0A3D1JEW6_9CHLR</name>
<keyword evidence="1" id="KW-1133">Transmembrane helix</keyword>
<dbReference type="STRING" id="229919.GCA_001050195_02730"/>
<comment type="caution">
    <text evidence="2">The sequence shown here is derived from an EMBL/GenBank/DDBJ whole genome shotgun (WGS) entry which is preliminary data.</text>
</comment>
<dbReference type="InterPro" id="IPR038468">
    <property type="entry name" value="MmpS_C"/>
</dbReference>
<keyword evidence="1" id="KW-0472">Membrane</keyword>
<dbReference type="RefSeq" id="WP_062194944.1">
    <property type="nucleotide sequence ID" value="NZ_DF967965.1"/>
</dbReference>
<reference evidence="2 3" key="1">
    <citation type="journal article" date="2018" name="Nat. Biotechnol.">
        <title>A standardized bacterial taxonomy based on genome phylogeny substantially revises the tree of life.</title>
        <authorList>
            <person name="Parks D.H."/>
            <person name="Chuvochina M."/>
            <person name="Waite D.W."/>
            <person name="Rinke C."/>
            <person name="Skarshewski A."/>
            <person name="Chaumeil P.A."/>
            <person name="Hugenholtz P."/>
        </authorList>
    </citation>
    <scope>NUCLEOTIDE SEQUENCE [LARGE SCALE GENOMIC DNA]</scope>
    <source>
        <strain evidence="2">UBA8781</strain>
    </source>
</reference>
<organism evidence="2 3">
    <name type="scientific">Anaerolinea thermolimosa</name>
    <dbReference type="NCBI Taxonomy" id="229919"/>
    <lineage>
        <taxon>Bacteria</taxon>
        <taxon>Bacillati</taxon>
        <taxon>Chloroflexota</taxon>
        <taxon>Anaerolineae</taxon>
        <taxon>Anaerolineales</taxon>
        <taxon>Anaerolineaceae</taxon>
        <taxon>Anaerolinea</taxon>
    </lineage>
</organism>
<evidence type="ECO:0000313" key="3">
    <source>
        <dbReference type="Proteomes" id="UP000264141"/>
    </source>
</evidence>
<feature type="transmembrane region" description="Helical" evidence="1">
    <location>
        <begin position="7"/>
        <end position="32"/>
    </location>
</feature>
<sequence length="127" mass="13740">MRERIKILLQILVLVVICGGVVAVLLLSGVMAPPSEKRTLTFRVEAMGGYANITLDAGTEKISQTTTVTTPWQKTLQVERGVEVYLTASNPSQTGQLSCTILLDRQLWKQDKTEAPKDGVACAGIVP</sequence>
<protein>
    <submittedName>
        <fullName evidence="2">Uncharacterized protein</fullName>
    </submittedName>
</protein>